<evidence type="ECO:0000313" key="3">
    <source>
        <dbReference type="EMBL" id="QNS06407.1"/>
    </source>
</evidence>
<name>A0A7H1BCF2_9ACTN</name>
<dbReference type="NCBIfam" id="NF041121">
    <property type="entry name" value="SAV_2336_NTERM"/>
    <property type="match status" value="1"/>
</dbReference>
<evidence type="ECO:0000313" key="4">
    <source>
        <dbReference type="Proteomes" id="UP000516428"/>
    </source>
</evidence>
<dbReference type="PROSITE" id="PS50011">
    <property type="entry name" value="PROTEIN_KINASE_DOM"/>
    <property type="match status" value="1"/>
</dbReference>
<gene>
    <name evidence="3" type="ORF">IAG42_24370</name>
</gene>
<protein>
    <recommendedName>
        <fullName evidence="2">Protein kinase domain-containing protein</fullName>
    </recommendedName>
</protein>
<evidence type="ECO:0000259" key="2">
    <source>
        <dbReference type="PROSITE" id="PS50011"/>
    </source>
</evidence>
<dbReference type="InterPro" id="IPR036412">
    <property type="entry name" value="HAD-like_sf"/>
</dbReference>
<feature type="domain" description="Protein kinase" evidence="2">
    <location>
        <begin position="589"/>
        <end position="867"/>
    </location>
</feature>
<dbReference type="GO" id="GO:0004672">
    <property type="term" value="F:protein kinase activity"/>
    <property type="evidence" value="ECO:0007669"/>
    <property type="project" value="InterPro"/>
</dbReference>
<proteinExistence type="predicted"/>
<feature type="region of interest" description="Disordered" evidence="1">
    <location>
        <begin position="374"/>
        <end position="398"/>
    </location>
</feature>
<dbReference type="Gene3D" id="1.10.10.10">
    <property type="entry name" value="Winged helix-like DNA-binding domain superfamily/Winged helix DNA-binding domain"/>
    <property type="match status" value="1"/>
</dbReference>
<accession>A0A7H1BCF2</accession>
<dbReference type="InterPro" id="IPR047738">
    <property type="entry name" value="SAV_2336-like_N"/>
</dbReference>
<dbReference type="InterPro" id="IPR045431">
    <property type="entry name" value="EAD2"/>
</dbReference>
<dbReference type="GO" id="GO:0005524">
    <property type="term" value="F:ATP binding"/>
    <property type="evidence" value="ECO:0007669"/>
    <property type="project" value="InterPro"/>
</dbReference>
<dbReference type="GO" id="GO:0006355">
    <property type="term" value="P:regulation of DNA-templated transcription"/>
    <property type="evidence" value="ECO:0007669"/>
    <property type="project" value="InterPro"/>
</dbReference>
<dbReference type="Gene3D" id="3.30.200.20">
    <property type="entry name" value="Phosphorylase Kinase, domain 1"/>
    <property type="match status" value="1"/>
</dbReference>
<keyword evidence="4" id="KW-1185">Reference proteome</keyword>
<dbReference type="GO" id="GO:0003677">
    <property type="term" value="F:DNA binding"/>
    <property type="evidence" value="ECO:0007669"/>
    <property type="project" value="InterPro"/>
</dbReference>
<dbReference type="Proteomes" id="UP000516428">
    <property type="component" value="Chromosome"/>
</dbReference>
<dbReference type="SUPFAM" id="SSF56112">
    <property type="entry name" value="Protein kinase-like (PK-like)"/>
    <property type="match status" value="1"/>
</dbReference>
<dbReference type="Gene3D" id="3.40.50.1000">
    <property type="entry name" value="HAD superfamily/HAD-like"/>
    <property type="match status" value="1"/>
</dbReference>
<dbReference type="Gene3D" id="1.10.510.10">
    <property type="entry name" value="Transferase(Phosphotransferase) domain 1"/>
    <property type="match status" value="1"/>
</dbReference>
<feature type="region of interest" description="Disordered" evidence="1">
    <location>
        <begin position="970"/>
        <end position="990"/>
    </location>
</feature>
<dbReference type="InterPro" id="IPR016032">
    <property type="entry name" value="Sig_transdc_resp-reg_C-effctor"/>
</dbReference>
<dbReference type="PANTHER" id="PTHR48125">
    <property type="entry name" value="LP07818P1"/>
    <property type="match status" value="1"/>
</dbReference>
<dbReference type="InterPro" id="IPR000719">
    <property type="entry name" value="Prot_kinase_dom"/>
</dbReference>
<feature type="compositionally biased region" description="Pro residues" evidence="1">
    <location>
        <begin position="73"/>
        <end position="106"/>
    </location>
</feature>
<dbReference type="SUPFAM" id="SSF46894">
    <property type="entry name" value="C-terminal effector domain of the bipartite response regulators"/>
    <property type="match status" value="1"/>
</dbReference>
<evidence type="ECO:0000256" key="1">
    <source>
        <dbReference type="SAM" id="MobiDB-lite"/>
    </source>
</evidence>
<feature type="region of interest" description="Disordered" evidence="1">
    <location>
        <begin position="1389"/>
        <end position="1409"/>
    </location>
</feature>
<dbReference type="PANTHER" id="PTHR48125:SF10">
    <property type="entry name" value="OS12G0136300 PROTEIN"/>
    <property type="match status" value="1"/>
</dbReference>
<dbReference type="EMBL" id="CP061281">
    <property type="protein sequence ID" value="QNS06407.1"/>
    <property type="molecule type" value="Genomic_DNA"/>
</dbReference>
<dbReference type="KEGG" id="sxn:IAG42_24370"/>
<dbReference type="InterPro" id="IPR023214">
    <property type="entry name" value="HAD_sf"/>
</dbReference>
<dbReference type="RefSeq" id="WP_188339090.1">
    <property type="nucleotide sequence ID" value="NZ_CP061281.1"/>
</dbReference>
<sequence length="1781" mass="187343">MAGDLDRLAAALAAAADGERPTPAELAELLWLARALDRAESATGTGDAGPSGASAPGGASGGAGSGDGSTAPAGPPHPPPGPRTPPAPVDQPAPAPPEPRPLMPEPPRVTLYVAEDQAAGPAGPLAPTPPMLRHPLPLQRALRPLKRRVPSPTGVPELDEHATADRIARLGGGPDAWLPVLRPAPERWLRLVLVHDNGPTMPVWRPLLRELHGLFGQSGVFRTIAVHEASPDGRIHGLVVPPDGRTAVLVLSDCSGPQWHSGEAGARWYGTLHALARRVPLAVLQPLPERLWPGTALPAVPGRLTAPHPAAPASALGFAPYDPDAWPRPEDAPDALALPVLEADPRWLSHWARLTAAPGGARVPGAAAWLTPAGPADATAPDPGPDLSEAGRYGATDRSGTVDQYRTVERYGTVDPYGTAGPDDDPDPMTDAERLVLGFRGSASPEAFRLAGHLALGVPHLPVMRLVHSVLEPDPRPAHLAEIIVSGMLVEVPGPPGSYAFRPGVRELLLRSLPRSERGRTARLLAERGALIEALVDTVPPELPVTTSPGADPGGDGAVAEVSAETLERMGGSAAPAVPAPGVLLGGRYRLVRQVRPGGSVWRARDTGSGAAVAVKLYPSLPARGRPAFRHMAERLRQLRHPNVVAVSDADTEAPVPYLVMEYLDGVPLGSLTPGRLPGSLLTRVAAGLGGALVAVHDAGFAHGGVRGSRAMLLPDGTVKLVQFAPASAGQTGAFDRDTEQLAALCRQLGCAPGFTQTLLSGGAGQMESNLRGLADGHARLALVDDGATIRPPLVYSLLGPLKVLPNDGDDAPEIPLYSPVDAAVLCALLLRTGHPLTRAELADAVWDPEDRPEDPDAALAACVSRLRGAGAGLIAEVDDGYAVHTSADLLDVTELLNAARTADTAYTNRTPLTLGSTRALVQRVLDLYEGTPLDGVPGPGAEAARAELTELRLTLLALRADLDRESRVPLVPAPSAKTPSEPEPAVSAPSHASVLFSAPDGRSNQLSVLAGRLAASADLAEADHTAATSSPHLHEELIATPEALDRLLEAVVTRLAGTAADLQLTGDLSVTFWPKGVRIPKVTPGFSPAPLEVAVSARLVTADRARVLGLRPVGDPPTHWIHQHLSASVERQLAWVLDESLRHREQARSALVADLNAELRRSGLSPALGSRPPSLEIAAAVLSMPRGRRALIGSLGRHAPDAVSTAGEALDRAEDQGLDVSDVVAALQGLAVQRHRGHRALCASILADRLDCTIHLGGSSRHALEEVARAALGHEDGLRVLAQLIRYTEGPDAADRLNELVPPDRLPLMETVPGRLDRLFQVADSLVAYEAMGDPALRQYLGRVLADATSDAVVLPGTDLRTDALALAHAALSNRYDTEALLRLIGRPVPTTAPDAPDEPAGPPPESLVRGPLDLPAEGVPPAPGTTLVYVRPDGVRTLDPPGPREAYVECYEVDLRAYTYPLDEVLPGARAVVQITDPVEAAARRSRGPDLPARLAWNLRLGVPPADPARVRPIPGHTVRWVLPDAQAAPAPETARPPSPQKPARDDVARLIDSAECALVGFDGLLVHLYPRQGDARRAALELTGLVAELRDPEEALSGAPLDPHPGAEPHPLDVLRAFARHPRLSRPLRERLDAVESRALRTARRVEGADGLVRALDAAGLPVAVFSDVSSHVVREYVDSRALPVRRAVQGRVGDPPRLLPHPDALLRSLHQPGSPTPRGLVIGSQPAELEAARQLSLPFIGYAASPQAEQALERAGARHVFRDLARLTDIVRTRNPH</sequence>
<dbReference type="InterPro" id="IPR036388">
    <property type="entry name" value="WH-like_DNA-bd_sf"/>
</dbReference>
<feature type="compositionally biased region" description="Low complexity" evidence="1">
    <location>
        <begin position="41"/>
        <end position="57"/>
    </location>
</feature>
<dbReference type="InterPro" id="IPR011009">
    <property type="entry name" value="Kinase-like_dom_sf"/>
</dbReference>
<feature type="compositionally biased region" description="Gly residues" evidence="1">
    <location>
        <begin position="58"/>
        <end position="67"/>
    </location>
</feature>
<organism evidence="3 4">
    <name type="scientific">Streptomyces xanthii</name>
    <dbReference type="NCBI Taxonomy" id="2768069"/>
    <lineage>
        <taxon>Bacteria</taxon>
        <taxon>Bacillati</taxon>
        <taxon>Actinomycetota</taxon>
        <taxon>Actinomycetes</taxon>
        <taxon>Kitasatosporales</taxon>
        <taxon>Streptomycetaceae</taxon>
        <taxon>Streptomyces</taxon>
    </lineage>
</organism>
<reference evidence="3 4" key="1">
    <citation type="submission" date="2020-09" db="EMBL/GenBank/DDBJ databases">
        <title>A novel species.</title>
        <authorList>
            <person name="Gao J."/>
        </authorList>
    </citation>
    <scope>NUCLEOTIDE SEQUENCE [LARGE SCALE GENOMIC DNA]</scope>
    <source>
        <strain evidence="3 4">CRXT-Y-14</strain>
    </source>
</reference>
<dbReference type="Pfam" id="PF19956">
    <property type="entry name" value="EAD2"/>
    <property type="match status" value="1"/>
</dbReference>
<dbReference type="SUPFAM" id="SSF56784">
    <property type="entry name" value="HAD-like"/>
    <property type="match status" value="1"/>
</dbReference>
<feature type="region of interest" description="Disordered" evidence="1">
    <location>
        <begin position="39"/>
        <end position="106"/>
    </location>
</feature>